<keyword evidence="1" id="KW-0472">Membrane</keyword>
<keyword evidence="1" id="KW-1133">Transmembrane helix</keyword>
<keyword evidence="3" id="KW-1185">Reference proteome</keyword>
<dbReference type="Proteomes" id="UP000245655">
    <property type="component" value="Unassembled WGS sequence"/>
</dbReference>
<keyword evidence="1" id="KW-0812">Transmembrane</keyword>
<name>A0A2V1ZI83_PSYIM</name>
<feature type="transmembrane region" description="Helical" evidence="1">
    <location>
        <begin position="12"/>
        <end position="32"/>
    </location>
</feature>
<dbReference type="EMBL" id="QGGM01000014">
    <property type="protein sequence ID" value="PWK07781.1"/>
    <property type="molecule type" value="Genomic_DNA"/>
</dbReference>
<proteinExistence type="predicted"/>
<comment type="caution">
    <text evidence="2">The sequence shown here is derived from an EMBL/GenBank/DDBJ whole genome shotgun (WGS) entry which is preliminary data.</text>
</comment>
<evidence type="ECO:0000313" key="3">
    <source>
        <dbReference type="Proteomes" id="UP000245655"/>
    </source>
</evidence>
<feature type="transmembrane region" description="Helical" evidence="1">
    <location>
        <begin position="120"/>
        <end position="142"/>
    </location>
</feature>
<protein>
    <submittedName>
        <fullName evidence="2">Uncharacterized protein</fullName>
    </submittedName>
</protein>
<dbReference type="AlphaFoldDB" id="A0A2V1ZI83"/>
<gene>
    <name evidence="2" type="ORF">C8D84_11421</name>
</gene>
<feature type="transmembrane region" description="Helical" evidence="1">
    <location>
        <begin position="52"/>
        <end position="75"/>
    </location>
</feature>
<reference evidence="2 3" key="1">
    <citation type="submission" date="2018-05" db="EMBL/GenBank/DDBJ databases">
        <title>Genomic Encyclopedia of Type Strains, Phase IV (KMG-IV): sequencing the most valuable type-strain genomes for metagenomic binning, comparative biology and taxonomic classification.</title>
        <authorList>
            <person name="Goeker M."/>
        </authorList>
    </citation>
    <scope>NUCLEOTIDE SEQUENCE [LARGE SCALE GENOMIC DNA]</scope>
    <source>
        <strain evidence="2 3">DSM 7229</strain>
    </source>
</reference>
<evidence type="ECO:0000256" key="1">
    <source>
        <dbReference type="SAM" id="Phobius"/>
    </source>
</evidence>
<evidence type="ECO:0000313" key="2">
    <source>
        <dbReference type="EMBL" id="PWK07781.1"/>
    </source>
</evidence>
<accession>A0A2V1ZI83</accession>
<dbReference type="GeneID" id="60255926"/>
<feature type="transmembrane region" description="Helical" evidence="1">
    <location>
        <begin position="87"/>
        <end position="108"/>
    </location>
</feature>
<organism evidence="2 3">
    <name type="scientific">Psychrobacter immobilis</name>
    <dbReference type="NCBI Taxonomy" id="498"/>
    <lineage>
        <taxon>Bacteria</taxon>
        <taxon>Pseudomonadati</taxon>
        <taxon>Pseudomonadota</taxon>
        <taxon>Gammaproteobacteria</taxon>
        <taxon>Moraxellales</taxon>
        <taxon>Moraxellaceae</taxon>
        <taxon>Psychrobacter</taxon>
    </lineage>
</organism>
<sequence length="156" mass="16961">MTTTLNAKLLKGAMLTGVINAFINGGIQYFFLKTYSSIAISVDSITNNEDTVLGTSVTLSITLAMILTMVAYFGIKEKKVAFFPTAFWLTIKHGFFTFGVLTSLAVLWQKYAGTVEVSLISALIIIGVIAGIVSGMVNYLTLRECTLSERHKLYAA</sequence>
<dbReference type="RefSeq" id="WP_055125326.1">
    <property type="nucleotide sequence ID" value="NZ_CAJGZY010000009.1"/>
</dbReference>